<dbReference type="Proteomes" id="UP000315400">
    <property type="component" value="Unassembled WGS sequence"/>
</dbReference>
<dbReference type="InterPro" id="IPR024445">
    <property type="entry name" value="Tnp_ISXO2-like"/>
</dbReference>
<dbReference type="Pfam" id="PF12762">
    <property type="entry name" value="DDE_Tnp_IS1595"/>
    <property type="match status" value="1"/>
</dbReference>
<comment type="caution">
    <text evidence="2">The sequence shown here is derived from an EMBL/GenBank/DDBJ whole genome shotgun (WGS) entry which is preliminary data.</text>
</comment>
<reference evidence="2 3" key="1">
    <citation type="submission" date="2019-06" db="EMBL/GenBank/DDBJ databases">
        <title>Metagenome assembled Genome of Spiribacter salinus SL48-SHIP from the microbial mat of Salt Lake 48 (Novosibirsk region, Russia).</title>
        <authorList>
            <person name="Shipova A."/>
            <person name="Rozanov A.S."/>
            <person name="Bryanskaya A.V."/>
            <person name="Peltek S.E."/>
        </authorList>
    </citation>
    <scope>NUCLEOTIDE SEQUENCE [LARGE SCALE GENOMIC DNA]</scope>
    <source>
        <strain evidence="2">SL48-SHIP-2</strain>
    </source>
</reference>
<evidence type="ECO:0000313" key="3">
    <source>
        <dbReference type="Proteomes" id="UP000315400"/>
    </source>
</evidence>
<evidence type="ECO:0000259" key="1">
    <source>
        <dbReference type="SMART" id="SM01126"/>
    </source>
</evidence>
<accession>A0A540VFB6</accession>
<dbReference type="EMBL" id="VIFK01000382">
    <property type="protein sequence ID" value="TQE95450.1"/>
    <property type="molecule type" value="Genomic_DNA"/>
</dbReference>
<dbReference type="InterPro" id="IPR024442">
    <property type="entry name" value="Transposase_Zn_ribbon"/>
</dbReference>
<feature type="domain" description="ISXO2-like transposase" evidence="1">
    <location>
        <begin position="135"/>
        <end position="281"/>
    </location>
</feature>
<name>A0A540VFB6_9GAMM</name>
<dbReference type="SMART" id="SM01126">
    <property type="entry name" value="DDE_Tnp_IS1595"/>
    <property type="match status" value="1"/>
</dbReference>
<sequence length="313" mass="35804">MPARWKTERPMSRQAFDARFRDENACAQYLADRRWPEGFVCPSCGTCKGWPLKRKRATWDCAGCVRQTSVTAGTVMHASHLPLRTWFLAAHIMTSHSNGMSALQLQAQLGLGSYKTAWLLLQKLRRAMVNPDRNPLKDLVEIDETEMPFRSRHDPDDRPKGGRSPVGKMFVVGAVELSADGQPRRIRMEHIPDGSSKTLHGFIGRAVEPGAHVITDGWLGYENPPANTHEAKVVTGRRAHEILHWIHRVFSNMKRWAKGVFHGLRKRHLQRYLDEFVFRWNRRRHMRGAFDTLLGIGVCLAPATYRDLVDQRV</sequence>
<dbReference type="AlphaFoldDB" id="A0A540VFB6"/>
<dbReference type="NCBIfam" id="NF033547">
    <property type="entry name" value="transpos_IS1595"/>
    <property type="match status" value="1"/>
</dbReference>
<proteinExistence type="predicted"/>
<dbReference type="Pfam" id="PF12760">
    <property type="entry name" value="Zn_ribbon_IS1595"/>
    <property type="match status" value="1"/>
</dbReference>
<gene>
    <name evidence="2" type="ORF">FKY71_17160</name>
</gene>
<organism evidence="2 3">
    <name type="scientific">Spiribacter salinus</name>
    <dbReference type="NCBI Taxonomy" id="1335746"/>
    <lineage>
        <taxon>Bacteria</taxon>
        <taxon>Pseudomonadati</taxon>
        <taxon>Pseudomonadota</taxon>
        <taxon>Gammaproteobacteria</taxon>
        <taxon>Chromatiales</taxon>
        <taxon>Ectothiorhodospiraceae</taxon>
        <taxon>Spiribacter</taxon>
    </lineage>
</organism>
<protein>
    <submittedName>
        <fullName evidence="2">IS1595 family transposase</fullName>
    </submittedName>
</protein>
<evidence type="ECO:0000313" key="2">
    <source>
        <dbReference type="EMBL" id="TQE95450.1"/>
    </source>
</evidence>